<dbReference type="GO" id="GO:0005506">
    <property type="term" value="F:iron ion binding"/>
    <property type="evidence" value="ECO:0007669"/>
    <property type="project" value="UniProtKB-ARBA"/>
</dbReference>
<reference evidence="1 2" key="1">
    <citation type="submission" date="2017-09" db="EMBL/GenBank/DDBJ databases">
        <title>Depth-based differentiation of microbial function through sediment-hosted aquifers and enrichment of novel symbionts in the deep terrestrial subsurface.</title>
        <authorList>
            <person name="Probst A.J."/>
            <person name="Ladd B."/>
            <person name="Jarett J.K."/>
            <person name="Geller-Mcgrath D.E."/>
            <person name="Sieber C.M."/>
            <person name="Emerson J.B."/>
            <person name="Anantharaman K."/>
            <person name="Thomas B.C."/>
            <person name="Malmstrom R."/>
            <person name="Stieglmeier M."/>
            <person name="Klingl A."/>
            <person name="Woyke T."/>
            <person name="Ryan C.M."/>
            <person name="Banfield J.F."/>
        </authorList>
    </citation>
    <scope>NUCLEOTIDE SEQUENCE [LARGE SCALE GENOMIC DNA]</scope>
    <source>
        <strain evidence="1">CG17_big_fil_post_rev_8_21_14_2_50_48_46</strain>
    </source>
</reference>
<dbReference type="GO" id="GO:0016706">
    <property type="term" value="F:2-oxoglutarate-dependent dioxygenase activity"/>
    <property type="evidence" value="ECO:0007669"/>
    <property type="project" value="UniProtKB-ARBA"/>
</dbReference>
<organism evidence="1 2">
    <name type="scientific">bacterium (Candidatus Blackallbacteria) CG17_big_fil_post_rev_8_21_14_2_50_48_46</name>
    <dbReference type="NCBI Taxonomy" id="2014261"/>
    <lineage>
        <taxon>Bacteria</taxon>
        <taxon>Candidatus Blackallbacteria</taxon>
    </lineage>
</organism>
<proteinExistence type="predicted"/>
<protein>
    <submittedName>
        <fullName evidence="1">Phytanoyl-CoA dioxygenase</fullName>
    </submittedName>
</protein>
<evidence type="ECO:0000313" key="2">
    <source>
        <dbReference type="Proteomes" id="UP000231019"/>
    </source>
</evidence>
<name>A0A2M7G605_9BACT</name>
<gene>
    <name evidence="1" type="ORF">COW36_08100</name>
</gene>
<accession>A0A2M7G605</accession>
<dbReference type="EMBL" id="PFFQ01000023">
    <property type="protein sequence ID" value="PIW17451.1"/>
    <property type="molecule type" value="Genomic_DNA"/>
</dbReference>
<keyword evidence="1" id="KW-0560">Oxidoreductase</keyword>
<sequence length="261" mass="29447">MNPSEVSPDFHHALAQKGWWLSPNKLPADLCQGLGAALERAVEHCSELQSKYLGSALPGTAHHLLAQDPLFKMFLERGDLETEIQAFLAGPFILNSYGGVLNPPSETAYVHHIHRDQRSWTPQFHIMINLLVILDDFKPENGATWLLEGSHLTADKPQEAEFFAKAQQICAPAGSLLLFDSRLWHAAGQNQSPSYRRGLTLTFTPPFIKPQFDYLAAYNAEQQHKLSDRLKQVLGYYSRIPQNLADWYQPPEARFYRPGQG</sequence>
<dbReference type="SUPFAM" id="SSF51197">
    <property type="entry name" value="Clavaminate synthase-like"/>
    <property type="match status" value="1"/>
</dbReference>
<dbReference type="Proteomes" id="UP000231019">
    <property type="component" value="Unassembled WGS sequence"/>
</dbReference>
<evidence type="ECO:0000313" key="1">
    <source>
        <dbReference type="EMBL" id="PIW17451.1"/>
    </source>
</evidence>
<dbReference type="AlphaFoldDB" id="A0A2M7G605"/>
<dbReference type="PANTHER" id="PTHR20883">
    <property type="entry name" value="PHYTANOYL-COA DIOXYGENASE DOMAIN CONTAINING 1"/>
    <property type="match status" value="1"/>
</dbReference>
<comment type="caution">
    <text evidence="1">The sequence shown here is derived from an EMBL/GenBank/DDBJ whole genome shotgun (WGS) entry which is preliminary data.</text>
</comment>
<dbReference type="Pfam" id="PF05721">
    <property type="entry name" value="PhyH"/>
    <property type="match status" value="1"/>
</dbReference>
<dbReference type="Gene3D" id="2.60.120.620">
    <property type="entry name" value="q2cbj1_9rhob like domain"/>
    <property type="match status" value="1"/>
</dbReference>
<dbReference type="InterPro" id="IPR008775">
    <property type="entry name" value="Phytyl_CoA_dOase-like"/>
</dbReference>
<keyword evidence="1" id="KW-0223">Dioxygenase</keyword>
<dbReference type="PANTHER" id="PTHR20883:SF48">
    <property type="entry name" value="ECTOINE DIOXYGENASE"/>
    <property type="match status" value="1"/>
</dbReference>